<keyword evidence="4" id="KW-0804">Transcription</keyword>
<dbReference type="Pfam" id="PF00072">
    <property type="entry name" value="Response_reg"/>
    <property type="match status" value="1"/>
</dbReference>
<reference evidence="9 10" key="1">
    <citation type="submission" date="2013-01" db="EMBL/GenBank/DDBJ databases">
        <title>The Genome Sequence of Clostridium clostridioforme 90A8.</title>
        <authorList>
            <consortium name="The Broad Institute Genome Sequencing Platform"/>
            <person name="Earl A."/>
            <person name="Ward D."/>
            <person name="Feldgarden M."/>
            <person name="Gevers D."/>
            <person name="Courvalin P."/>
            <person name="Lambert T."/>
            <person name="Walker B."/>
            <person name="Young S.K."/>
            <person name="Zeng Q."/>
            <person name="Gargeya S."/>
            <person name="Fitzgerald M."/>
            <person name="Haas B."/>
            <person name="Abouelleil A."/>
            <person name="Alvarado L."/>
            <person name="Arachchi H.M."/>
            <person name="Berlin A.M."/>
            <person name="Chapman S.B."/>
            <person name="Dewar J."/>
            <person name="Goldberg J."/>
            <person name="Griggs A."/>
            <person name="Gujja S."/>
            <person name="Hansen M."/>
            <person name="Howarth C."/>
            <person name="Imamovic A."/>
            <person name="Larimer J."/>
            <person name="McCowan C."/>
            <person name="Murphy C."/>
            <person name="Neiman D."/>
            <person name="Pearson M."/>
            <person name="Priest M."/>
            <person name="Roberts A."/>
            <person name="Saif S."/>
            <person name="Shea T."/>
            <person name="Sisk P."/>
            <person name="Sykes S."/>
            <person name="Wortman J."/>
            <person name="Nusbaum C."/>
            <person name="Birren B."/>
        </authorList>
    </citation>
    <scope>NUCLEOTIDE SEQUENCE [LARGE SCALE GENOMIC DNA]</scope>
    <source>
        <strain evidence="9 10">90A8</strain>
    </source>
</reference>
<protein>
    <recommendedName>
        <fullName evidence="1">Stage 0 sporulation protein A homolog</fullName>
    </recommendedName>
</protein>
<dbReference type="SMART" id="SM00342">
    <property type="entry name" value="HTH_ARAC"/>
    <property type="match status" value="1"/>
</dbReference>
<evidence type="ECO:0000256" key="5">
    <source>
        <dbReference type="ARBA" id="ARBA00024867"/>
    </source>
</evidence>
<feature type="modified residue" description="4-aspartylphosphate" evidence="6">
    <location>
        <position position="53"/>
    </location>
</feature>
<dbReference type="SUPFAM" id="SSF52172">
    <property type="entry name" value="CheY-like"/>
    <property type="match status" value="1"/>
</dbReference>
<dbReference type="InterPro" id="IPR020449">
    <property type="entry name" value="Tscrpt_reg_AraC-type_HTH"/>
</dbReference>
<feature type="domain" description="HTH araC/xylS-type" evidence="7">
    <location>
        <begin position="140"/>
        <end position="238"/>
    </location>
</feature>
<keyword evidence="2" id="KW-0805">Transcription regulation</keyword>
<dbReference type="CDD" id="cd17536">
    <property type="entry name" value="REC_YesN-like"/>
    <property type="match status" value="1"/>
</dbReference>
<accession>A0A0E2H9H1</accession>
<dbReference type="AlphaFoldDB" id="A0A0E2H9H1"/>
<dbReference type="PROSITE" id="PS50110">
    <property type="entry name" value="RESPONSE_REGULATORY"/>
    <property type="match status" value="1"/>
</dbReference>
<dbReference type="Pfam" id="PF12833">
    <property type="entry name" value="HTH_18"/>
    <property type="match status" value="1"/>
</dbReference>
<dbReference type="InterPro" id="IPR009057">
    <property type="entry name" value="Homeodomain-like_sf"/>
</dbReference>
<keyword evidence="3" id="KW-0238">DNA-binding</keyword>
<dbReference type="Gene3D" id="3.40.50.2300">
    <property type="match status" value="1"/>
</dbReference>
<keyword evidence="6" id="KW-0597">Phosphoprotein</keyword>
<dbReference type="InterPro" id="IPR018060">
    <property type="entry name" value="HTH_AraC"/>
</dbReference>
<dbReference type="SMART" id="SM00448">
    <property type="entry name" value="REC"/>
    <property type="match status" value="1"/>
</dbReference>
<dbReference type="InterPro" id="IPR011006">
    <property type="entry name" value="CheY-like_superfamily"/>
</dbReference>
<dbReference type="GO" id="GO:0000160">
    <property type="term" value="P:phosphorelay signal transduction system"/>
    <property type="evidence" value="ECO:0007669"/>
    <property type="project" value="InterPro"/>
</dbReference>
<evidence type="ECO:0000256" key="6">
    <source>
        <dbReference type="PROSITE-ProRule" id="PRU00169"/>
    </source>
</evidence>
<feature type="domain" description="Response regulatory" evidence="8">
    <location>
        <begin position="2"/>
        <end position="118"/>
    </location>
</feature>
<evidence type="ECO:0000256" key="1">
    <source>
        <dbReference type="ARBA" id="ARBA00018672"/>
    </source>
</evidence>
<evidence type="ECO:0000313" key="9">
    <source>
        <dbReference type="EMBL" id="ENZ13360.1"/>
    </source>
</evidence>
<name>A0A0E2H9H1_9FIRM</name>
<dbReference type="InterPro" id="IPR018062">
    <property type="entry name" value="HTH_AraC-typ_CS"/>
</dbReference>
<dbReference type="Proteomes" id="UP000013085">
    <property type="component" value="Unassembled WGS sequence"/>
</dbReference>
<dbReference type="PROSITE" id="PS00041">
    <property type="entry name" value="HTH_ARAC_FAMILY_1"/>
    <property type="match status" value="1"/>
</dbReference>
<dbReference type="PROSITE" id="PS01124">
    <property type="entry name" value="HTH_ARAC_FAMILY_2"/>
    <property type="match status" value="1"/>
</dbReference>
<comment type="function">
    <text evidence="5">May play the central regulatory role in sporulation. It may be an element of the effector pathway responsible for the activation of sporulation genes in response to nutritional stress. Spo0A may act in concert with spo0H (a sigma factor) to control the expression of some genes that are critical to the sporulation process.</text>
</comment>
<dbReference type="PRINTS" id="PR00032">
    <property type="entry name" value="HTHARAC"/>
</dbReference>
<comment type="caution">
    <text evidence="9">The sequence shown here is derived from an EMBL/GenBank/DDBJ whole genome shotgun (WGS) entry which is preliminary data.</text>
</comment>
<dbReference type="GO" id="GO:0003700">
    <property type="term" value="F:DNA-binding transcription factor activity"/>
    <property type="evidence" value="ECO:0007669"/>
    <property type="project" value="InterPro"/>
</dbReference>
<dbReference type="Gene3D" id="1.10.10.60">
    <property type="entry name" value="Homeodomain-like"/>
    <property type="match status" value="2"/>
</dbReference>
<dbReference type="PATRIC" id="fig|999408.3.peg.3097"/>
<evidence type="ECO:0000256" key="3">
    <source>
        <dbReference type="ARBA" id="ARBA00023125"/>
    </source>
</evidence>
<gene>
    <name evidence="9" type="ORF">HMPREF1090_02865</name>
</gene>
<sequence>MDIVIVDDEPKIRNGLSKLLDGRGNWHVTGTYADAMDALKNMAFYSPDVIITDIKMPEINGLDMIDRMRETDQEAYIIILSGYSDFGFAQRAIELGVTRYLTKPTKRRELLGVLEEIEGKMSEKQKGGEEKKEVSNLMVQKAMDYIALNYSEKISLKNIAEELYLSPNYLSELFKRHTDKNISEYITQFRLDKARRYLQQPEYKIADVSDLVGFGDPRYFSSMFKRQYGMTPNEYRNRNVK</sequence>
<dbReference type="RefSeq" id="WP_002588205.1">
    <property type="nucleotide sequence ID" value="NZ_KB851022.1"/>
</dbReference>
<dbReference type="GO" id="GO:0043565">
    <property type="term" value="F:sequence-specific DNA binding"/>
    <property type="evidence" value="ECO:0007669"/>
    <property type="project" value="InterPro"/>
</dbReference>
<evidence type="ECO:0000313" key="10">
    <source>
        <dbReference type="Proteomes" id="UP000013085"/>
    </source>
</evidence>
<dbReference type="PANTHER" id="PTHR43280">
    <property type="entry name" value="ARAC-FAMILY TRANSCRIPTIONAL REGULATOR"/>
    <property type="match status" value="1"/>
</dbReference>
<evidence type="ECO:0000256" key="4">
    <source>
        <dbReference type="ARBA" id="ARBA00023163"/>
    </source>
</evidence>
<proteinExistence type="predicted"/>
<dbReference type="PANTHER" id="PTHR43280:SF2">
    <property type="entry name" value="HTH-TYPE TRANSCRIPTIONAL REGULATOR EXSA"/>
    <property type="match status" value="1"/>
</dbReference>
<dbReference type="InterPro" id="IPR001789">
    <property type="entry name" value="Sig_transdc_resp-reg_receiver"/>
</dbReference>
<dbReference type="HOGENOM" id="CLU_000445_5_1_9"/>
<evidence type="ECO:0000259" key="8">
    <source>
        <dbReference type="PROSITE" id="PS50110"/>
    </source>
</evidence>
<dbReference type="EMBL" id="AGYR01000033">
    <property type="protein sequence ID" value="ENZ13360.1"/>
    <property type="molecule type" value="Genomic_DNA"/>
</dbReference>
<evidence type="ECO:0000259" key="7">
    <source>
        <dbReference type="PROSITE" id="PS01124"/>
    </source>
</evidence>
<evidence type="ECO:0000256" key="2">
    <source>
        <dbReference type="ARBA" id="ARBA00023015"/>
    </source>
</evidence>
<dbReference type="SUPFAM" id="SSF46689">
    <property type="entry name" value="Homeodomain-like"/>
    <property type="match status" value="2"/>
</dbReference>
<organism evidence="9 10">
    <name type="scientific">[Clostridium] clostridioforme 90A8</name>
    <dbReference type="NCBI Taxonomy" id="999408"/>
    <lineage>
        <taxon>Bacteria</taxon>
        <taxon>Bacillati</taxon>
        <taxon>Bacillota</taxon>
        <taxon>Clostridia</taxon>
        <taxon>Lachnospirales</taxon>
        <taxon>Lachnospiraceae</taxon>
        <taxon>Enterocloster</taxon>
    </lineage>
</organism>